<protein>
    <submittedName>
        <fullName evidence="3">Unsaturated rhamnogalacturonyl hydrolase</fullName>
    </submittedName>
</protein>
<dbReference type="SUPFAM" id="SSF52266">
    <property type="entry name" value="SGNH hydrolase"/>
    <property type="match status" value="1"/>
</dbReference>
<dbReference type="InterPro" id="IPR010905">
    <property type="entry name" value="Glyco_hydro_88"/>
</dbReference>
<keyword evidence="1 3" id="KW-0378">Hydrolase</keyword>
<keyword evidence="4" id="KW-1185">Reference proteome</keyword>
<dbReference type="Proteomes" id="UP000184509">
    <property type="component" value="Unassembled WGS sequence"/>
</dbReference>
<dbReference type="PANTHER" id="PTHR22901:SF0">
    <property type="entry name" value="SIALATE O-ACETYLESTERASE"/>
    <property type="match status" value="1"/>
</dbReference>
<proteinExistence type="predicted"/>
<name>A0A1M5D4Z3_9BACE</name>
<dbReference type="SUPFAM" id="SSF48208">
    <property type="entry name" value="Six-hairpin glycosidases"/>
    <property type="match status" value="1"/>
</dbReference>
<reference evidence="3 4" key="1">
    <citation type="submission" date="2016-11" db="EMBL/GenBank/DDBJ databases">
        <authorList>
            <person name="Jaros S."/>
            <person name="Januszkiewicz K."/>
            <person name="Wedrychowicz H."/>
        </authorList>
    </citation>
    <scope>NUCLEOTIDE SEQUENCE [LARGE SCALE GENOMIC DNA]</scope>
    <source>
        <strain evidence="3 4">DSM 26991</strain>
    </source>
</reference>
<dbReference type="STRING" id="1297750.SAMN05444405_11163"/>
<gene>
    <name evidence="3" type="ORF">SAMN05444405_11163</name>
</gene>
<dbReference type="InterPro" id="IPR005181">
    <property type="entry name" value="SASA"/>
</dbReference>
<dbReference type="AlphaFoldDB" id="A0A1M5D4Z3"/>
<dbReference type="InterPro" id="IPR039329">
    <property type="entry name" value="SIAE"/>
</dbReference>
<dbReference type="InterPro" id="IPR012341">
    <property type="entry name" value="6hp_glycosidase-like_sf"/>
</dbReference>
<dbReference type="Gene3D" id="3.40.50.1110">
    <property type="entry name" value="SGNH hydrolase"/>
    <property type="match status" value="1"/>
</dbReference>
<dbReference type="InterPro" id="IPR008928">
    <property type="entry name" value="6-hairpin_glycosidase_sf"/>
</dbReference>
<dbReference type="PROSITE" id="PS51257">
    <property type="entry name" value="PROKAR_LIPOPROTEIN"/>
    <property type="match status" value="1"/>
</dbReference>
<organism evidence="3 4">
    <name type="scientific">Bacteroides luti</name>
    <dbReference type="NCBI Taxonomy" id="1297750"/>
    <lineage>
        <taxon>Bacteria</taxon>
        <taxon>Pseudomonadati</taxon>
        <taxon>Bacteroidota</taxon>
        <taxon>Bacteroidia</taxon>
        <taxon>Bacteroidales</taxon>
        <taxon>Bacteroidaceae</taxon>
        <taxon>Bacteroides</taxon>
    </lineage>
</organism>
<feature type="domain" description="Sialate O-acetylesterase" evidence="2">
    <location>
        <begin position="119"/>
        <end position="348"/>
    </location>
</feature>
<evidence type="ECO:0000313" key="4">
    <source>
        <dbReference type="Proteomes" id="UP000184509"/>
    </source>
</evidence>
<dbReference type="Gene3D" id="1.50.10.10">
    <property type="match status" value="1"/>
</dbReference>
<evidence type="ECO:0000259" key="2">
    <source>
        <dbReference type="Pfam" id="PF03629"/>
    </source>
</evidence>
<dbReference type="GO" id="GO:0005975">
    <property type="term" value="P:carbohydrate metabolic process"/>
    <property type="evidence" value="ECO:0007669"/>
    <property type="project" value="InterPro"/>
</dbReference>
<accession>A0A1M5D4Z3</accession>
<dbReference type="GO" id="GO:0001681">
    <property type="term" value="F:sialate O-acetylesterase activity"/>
    <property type="evidence" value="ECO:0007669"/>
    <property type="project" value="InterPro"/>
</dbReference>
<dbReference type="Pfam" id="PF07470">
    <property type="entry name" value="Glyco_hydro_88"/>
    <property type="match status" value="1"/>
</dbReference>
<evidence type="ECO:0000256" key="1">
    <source>
        <dbReference type="ARBA" id="ARBA00022801"/>
    </source>
</evidence>
<dbReference type="InterPro" id="IPR036514">
    <property type="entry name" value="SGNH_hydro_sf"/>
</dbReference>
<dbReference type="PANTHER" id="PTHR22901">
    <property type="entry name" value="SIALATE O-ACETYLESTERASE"/>
    <property type="match status" value="1"/>
</dbReference>
<dbReference type="EMBL" id="FQTV01000011">
    <property type="protein sequence ID" value="SHF62058.1"/>
    <property type="molecule type" value="Genomic_DNA"/>
</dbReference>
<dbReference type="Pfam" id="PF03629">
    <property type="entry name" value="SASA"/>
    <property type="match status" value="1"/>
</dbReference>
<sequence>MRKLERQITYIMKRQITYLFTVLFFIACSVKINATVKLPAIFSDNMVLQQNTWINIWGAASANEKVAITTSWNFKRYVTTADAAGKWELKIKTPRATKEQNITVKGENVIKINNVLIGEVWLCTGQSNMEFQVAKDKGWKTGMLNEEEEMKDADYPEIRLFQVQHQLSPEGPKDDCVGHWVVCNPTNLKEFSAVGFVFGRKLYKSLNVPVGLIQSTWGGTHAESWMKKELMESKPLYADVLKDFALSNVKREKDYCKVPATLWNGMINPILPFTVKGNIWYQGESNSVRFEKYQEVLTDLISSWRKEWSQSEMPFYFVQIAPQYKQPAGIREAQLKTWQTVKNTGLAVITDAGDSTDIHPRNKRITGERLALWALAKTYGRNCAYSGPLYKSMKISGNKAILTFDYVEGGLTSKGDALKGFFIAGTDRRFYPAKAVIVNNKVEVSAPEVLDPVAVRYGWGFFFRTNLFNEAGLPASPFRTDSFQEDTYARRFADSEMRRFPKAYMLDHGKKPFFGYAQGVGCCAMLKMWKQTGDKRYFNYVKEWADSLISDNGDIYLYDKSSYNVDFVNSGKVLFDIYKETGNKKYKLAMDVLIKQLKDQPRTLEGGYWHKLVYQHQIWLDGIYMASPFMAQYGAEFNQPEWIDEAVKQITLCHKHTYDPKTGLYYHAWDESKSQRWANPETGLSPNFWGRSIGWYFMAMVDALDFIPAGHEGREVVIKQIQGLADALPKYQDKDGLWYQVLDQPKREGNFPEASVTTQFMYAYAKAVNKGYLDKKYRAYAEKAFEGLKNKLIKENEDGTLTLTRCCQVGGLGGNPYRDGSFEYYIGEKMRDNDAKATGPYIMGCIELGH</sequence>
<evidence type="ECO:0000313" key="3">
    <source>
        <dbReference type="EMBL" id="SHF62058.1"/>
    </source>
</evidence>